<reference evidence="4" key="2">
    <citation type="submission" date="2019-09" db="UniProtKB">
        <authorList>
            <consortium name="WormBaseParasite"/>
        </authorList>
    </citation>
    <scope>IDENTIFICATION</scope>
</reference>
<dbReference type="SUPFAM" id="SSF56672">
    <property type="entry name" value="DNA/RNA polymerases"/>
    <property type="match status" value="1"/>
</dbReference>
<dbReference type="OrthoDB" id="5845191at2759"/>
<dbReference type="CDD" id="cd01650">
    <property type="entry name" value="RT_nLTR_like"/>
    <property type="match status" value="1"/>
</dbReference>
<dbReference type="InterPro" id="IPR043502">
    <property type="entry name" value="DNA/RNA_pol_sf"/>
</dbReference>
<feature type="domain" description="Reverse transcriptase" evidence="1">
    <location>
        <begin position="1"/>
        <end position="245"/>
    </location>
</feature>
<dbReference type="PANTHER" id="PTHR47027:SF28">
    <property type="entry name" value="ENDONUCLEASE-REVERSE TRANSCRIPTASE"/>
    <property type="match status" value="1"/>
</dbReference>
<gene>
    <name evidence="2" type="ORF">HPBE_LOCUS25872</name>
</gene>
<keyword evidence="3" id="KW-1185">Reference proteome</keyword>
<proteinExistence type="predicted"/>
<protein>
    <submittedName>
        <fullName evidence="4">Reverse transcriptase domain-containing protein</fullName>
    </submittedName>
</protein>
<dbReference type="Gene3D" id="3.30.70.270">
    <property type="match status" value="1"/>
</dbReference>
<dbReference type="Proteomes" id="UP000050761">
    <property type="component" value="Unassembled WGS sequence"/>
</dbReference>
<accession>A0A183GT53</accession>
<dbReference type="InterPro" id="IPR043128">
    <property type="entry name" value="Rev_trsase/Diguanyl_cyclase"/>
</dbReference>
<evidence type="ECO:0000313" key="4">
    <source>
        <dbReference type="WBParaSite" id="HPBE_0002587301-mRNA-1"/>
    </source>
</evidence>
<dbReference type="PROSITE" id="PS50878">
    <property type="entry name" value="RT_POL"/>
    <property type="match status" value="1"/>
</dbReference>
<reference evidence="2 3" key="1">
    <citation type="submission" date="2018-11" db="EMBL/GenBank/DDBJ databases">
        <authorList>
            <consortium name="Pathogen Informatics"/>
        </authorList>
    </citation>
    <scope>NUCLEOTIDE SEQUENCE [LARGE SCALE GENOMIC DNA]</scope>
</reference>
<dbReference type="Pfam" id="PF00078">
    <property type="entry name" value="RVT_1"/>
    <property type="match status" value="1"/>
</dbReference>
<dbReference type="WBParaSite" id="HPBE_0002587301-mRNA-1">
    <property type="protein sequence ID" value="HPBE_0002587301-mRNA-1"/>
    <property type="gene ID" value="HPBE_0002587301"/>
</dbReference>
<dbReference type="EMBL" id="UZAH01038740">
    <property type="protein sequence ID" value="VDP54374.1"/>
    <property type="molecule type" value="Genomic_DNA"/>
</dbReference>
<accession>A0A3P8F9Q1</accession>
<evidence type="ECO:0000313" key="2">
    <source>
        <dbReference type="EMBL" id="VDP54374.1"/>
    </source>
</evidence>
<evidence type="ECO:0000313" key="3">
    <source>
        <dbReference type="Proteomes" id="UP000050761"/>
    </source>
</evidence>
<dbReference type="AlphaFoldDB" id="A0A183GT53"/>
<dbReference type="InterPro" id="IPR000477">
    <property type="entry name" value="RT_dom"/>
</dbReference>
<dbReference type="PANTHER" id="PTHR47027">
    <property type="entry name" value="REVERSE TRANSCRIPTASE DOMAIN-CONTAINING PROTEIN"/>
    <property type="match status" value="1"/>
</dbReference>
<evidence type="ECO:0000259" key="1">
    <source>
        <dbReference type="PROSITE" id="PS50878"/>
    </source>
</evidence>
<organism evidence="3 4">
    <name type="scientific">Heligmosomoides polygyrus</name>
    <name type="common">Parasitic roundworm</name>
    <dbReference type="NCBI Taxonomy" id="6339"/>
    <lineage>
        <taxon>Eukaryota</taxon>
        <taxon>Metazoa</taxon>
        <taxon>Ecdysozoa</taxon>
        <taxon>Nematoda</taxon>
        <taxon>Chromadorea</taxon>
        <taxon>Rhabditida</taxon>
        <taxon>Rhabditina</taxon>
        <taxon>Rhabditomorpha</taxon>
        <taxon>Strongyloidea</taxon>
        <taxon>Heligmosomidae</taxon>
        <taxon>Heligmosomoides</taxon>
    </lineage>
</organism>
<sequence length="258" mass="29466">MKIFERILDRRIREIVKLYRPVRLLSHSMKIFERILDRRIREIVKLSDNQCDFVSGCGTIDAIHAARLLVEKHRLGQKPVHIAFLDLEKAFDRVPREVIWYALRQHNVPEELIEWMRMLYSCSKSRVQAAAGTSMEFPISVGVHQGSALSPLLFAVVMDVTTRDLQKPVPWTLLYADDVMLACEDKDDLERQVQAWCDRLTMFGLKLNVKKTECLTTDVSESGSIKINGTELARTSVFKYLGSAIASDGGLMVEVNSR</sequence>
<name>A0A183GT53_HELPZ</name>